<reference evidence="4 5" key="1">
    <citation type="submission" date="2019-05" db="EMBL/GenBank/DDBJ databases">
        <title>Another draft genome of Portunus trituberculatus and its Hox gene families provides insights of decapod evolution.</title>
        <authorList>
            <person name="Jeong J.-H."/>
            <person name="Song I."/>
            <person name="Kim S."/>
            <person name="Choi T."/>
            <person name="Kim D."/>
            <person name="Ryu S."/>
            <person name="Kim W."/>
        </authorList>
    </citation>
    <scope>NUCLEOTIDE SEQUENCE [LARGE SCALE GENOMIC DNA]</scope>
    <source>
        <tissue evidence="4">Muscle</tissue>
    </source>
</reference>
<evidence type="ECO:0000259" key="3">
    <source>
        <dbReference type="PROSITE" id="PS50004"/>
    </source>
</evidence>
<protein>
    <submittedName>
        <fullName evidence="4">Protein piccolo</fullName>
    </submittedName>
</protein>
<dbReference type="Pfam" id="PF00168">
    <property type="entry name" value="C2"/>
    <property type="match status" value="1"/>
</dbReference>
<name>A0A5B7D2I0_PORTR</name>
<dbReference type="GO" id="GO:0050806">
    <property type="term" value="P:positive regulation of synaptic transmission"/>
    <property type="evidence" value="ECO:0007669"/>
    <property type="project" value="TreeGrafter"/>
</dbReference>
<dbReference type="SMART" id="SM00239">
    <property type="entry name" value="C2"/>
    <property type="match status" value="1"/>
</dbReference>
<dbReference type="GO" id="GO:0031267">
    <property type="term" value="F:small GTPase binding"/>
    <property type="evidence" value="ECO:0007669"/>
    <property type="project" value="InterPro"/>
</dbReference>
<dbReference type="PANTHER" id="PTHR12157">
    <property type="entry name" value="REGULATING SYNAPTIC MEMBRANE EXOCYTOSIS PROTEIN"/>
    <property type="match status" value="1"/>
</dbReference>
<dbReference type="SUPFAM" id="SSF49562">
    <property type="entry name" value="C2 domain (Calcium/lipid-binding domain, CaLB)"/>
    <property type="match status" value="1"/>
</dbReference>
<dbReference type="Gene3D" id="2.60.40.150">
    <property type="entry name" value="C2 domain"/>
    <property type="match status" value="1"/>
</dbReference>
<feature type="domain" description="C2" evidence="3">
    <location>
        <begin position="18"/>
        <end position="143"/>
    </location>
</feature>
<dbReference type="GO" id="GO:0048788">
    <property type="term" value="C:cytoskeleton of presynaptic active zone"/>
    <property type="evidence" value="ECO:0007669"/>
    <property type="project" value="TreeGrafter"/>
</dbReference>
<evidence type="ECO:0000256" key="1">
    <source>
        <dbReference type="ARBA" id="ARBA00023018"/>
    </source>
</evidence>
<dbReference type="EMBL" id="VSRR010000404">
    <property type="protein sequence ID" value="MPC15134.1"/>
    <property type="molecule type" value="Genomic_DNA"/>
</dbReference>
<dbReference type="GO" id="GO:0048167">
    <property type="term" value="P:regulation of synaptic plasticity"/>
    <property type="evidence" value="ECO:0007669"/>
    <property type="project" value="TreeGrafter"/>
</dbReference>
<evidence type="ECO:0000256" key="2">
    <source>
        <dbReference type="ARBA" id="ARBA00034103"/>
    </source>
</evidence>
<organism evidence="4 5">
    <name type="scientific">Portunus trituberculatus</name>
    <name type="common">Swimming crab</name>
    <name type="synonym">Neptunus trituberculatus</name>
    <dbReference type="NCBI Taxonomy" id="210409"/>
    <lineage>
        <taxon>Eukaryota</taxon>
        <taxon>Metazoa</taxon>
        <taxon>Ecdysozoa</taxon>
        <taxon>Arthropoda</taxon>
        <taxon>Crustacea</taxon>
        <taxon>Multicrustacea</taxon>
        <taxon>Malacostraca</taxon>
        <taxon>Eumalacostraca</taxon>
        <taxon>Eucarida</taxon>
        <taxon>Decapoda</taxon>
        <taxon>Pleocyemata</taxon>
        <taxon>Brachyura</taxon>
        <taxon>Eubrachyura</taxon>
        <taxon>Portunoidea</taxon>
        <taxon>Portunidae</taxon>
        <taxon>Portuninae</taxon>
        <taxon>Portunus</taxon>
    </lineage>
</organism>
<comment type="subcellular location">
    <subcellularLocation>
        <location evidence="2">Synapse</location>
    </subcellularLocation>
</comment>
<keyword evidence="5" id="KW-1185">Reference proteome</keyword>
<dbReference type="GO" id="GO:0044325">
    <property type="term" value="F:transmembrane transporter binding"/>
    <property type="evidence" value="ECO:0007669"/>
    <property type="project" value="TreeGrafter"/>
</dbReference>
<dbReference type="Proteomes" id="UP000324222">
    <property type="component" value="Unassembled WGS sequence"/>
</dbReference>
<evidence type="ECO:0000313" key="5">
    <source>
        <dbReference type="Proteomes" id="UP000324222"/>
    </source>
</evidence>
<dbReference type="AlphaFoldDB" id="A0A5B7D2I0"/>
<dbReference type="PROSITE" id="PS50004">
    <property type="entry name" value="C2"/>
    <property type="match status" value="1"/>
</dbReference>
<dbReference type="InterPro" id="IPR000008">
    <property type="entry name" value="C2_dom"/>
</dbReference>
<dbReference type="OrthoDB" id="67688at2759"/>
<proteinExistence type="predicted"/>
<dbReference type="InterPro" id="IPR035892">
    <property type="entry name" value="C2_domain_sf"/>
</dbReference>
<evidence type="ECO:0000313" key="4">
    <source>
        <dbReference type="EMBL" id="MPC15134.1"/>
    </source>
</evidence>
<gene>
    <name evidence="4" type="primary">PCLO_0</name>
    <name evidence="4" type="ORF">E2C01_007918</name>
</gene>
<keyword evidence="1" id="KW-0770">Synapse</keyword>
<comment type="caution">
    <text evidence="4">The sequence shown here is derived from an EMBL/GenBank/DDBJ whole genome shotgun (WGS) entry which is preliminary data.</text>
</comment>
<dbReference type="GO" id="GO:0048791">
    <property type="term" value="P:calcium ion-regulated exocytosis of neurotransmitter"/>
    <property type="evidence" value="ECO:0007669"/>
    <property type="project" value="TreeGrafter"/>
</dbReference>
<accession>A0A5B7D2I0</accession>
<sequence length="200" mass="22664">MTAVAAATTPTARNQEQAMGEVQLQVCYDSQAGILYVTVLRARGLHTVREDGDTRPDPFIKVYLLPGRSVENQRRTRYFSLTSNPEWNQTMVYPNLQPADLAKRHLEVTAWNYQPDRPNEYLGEVVLDLSGLPSILHLFVINHSSLVSRARRVVGEAPIAHSSPDVVFVAELSLMDEELRWYQLQELDREELPEHLPGAD</sequence>
<dbReference type="GO" id="GO:0042391">
    <property type="term" value="P:regulation of membrane potential"/>
    <property type="evidence" value="ECO:0007669"/>
    <property type="project" value="TreeGrafter"/>
</dbReference>
<dbReference type="GO" id="GO:0042734">
    <property type="term" value="C:presynaptic membrane"/>
    <property type="evidence" value="ECO:0007669"/>
    <property type="project" value="TreeGrafter"/>
</dbReference>
<dbReference type="InterPro" id="IPR039032">
    <property type="entry name" value="Rim-like"/>
</dbReference>
<dbReference type="PANTHER" id="PTHR12157:SF24">
    <property type="entry name" value="FIFE, ISOFORM D"/>
    <property type="match status" value="1"/>
</dbReference>